<sequence length="570" mass="62098">MCGGEVAERTVCEGLTFNELGIRSGPHEPRPDDDVGEGSRTMCGMSRSSLDPSRTLSRRSLLAASAAGAAGALLPVPARPAEAVSGEATAACTGSYRAEYHFTVPDQWMNDPQRPIWINGEYHYYYLYNPDYSTGGTTAGTAWRLATSTDLVSFTDKGVAVPKDTTPNGDVWSGSAVVDTDGTAGFGAGAVIVIATMAPDEVTQAQYLYYSTDAGRTFTHHGTAPVLPNPGVRDFRDPKVMRDEERGRWVMTLAENDKVGFYHSADLKAWTYVSGFIKGGIGVLECPDLFRIRAEDGAWKWVLGVSANGKGSGLPSTFAYWTGSFDGTTFTADVSDPQWLDHGWDWYAAVTFDKRDANGALDPAARYAIGWMNHWDYASTTPTIECDGFNGTDSIVREVRLKRTPSGTYYLASQPVAALDDHVSRTVNLGDITVDGTRLLDYTGTAYELTCEITWDQLVGAGLQLRRSPDGGRHIDAGIYGGYAFVNRGYTISPDTSGRWQESRTPFDQSARTVRLRILVDRSTVEMFVGDGRYVHSTEAFPDPSDTGLALFTIDGQAVFRNTVIREFTV</sequence>
<evidence type="ECO:0000256" key="4">
    <source>
        <dbReference type="RuleBase" id="RU362110"/>
    </source>
</evidence>
<dbReference type="PROSITE" id="PS51318">
    <property type="entry name" value="TAT"/>
    <property type="match status" value="1"/>
</dbReference>
<dbReference type="CDD" id="cd18622">
    <property type="entry name" value="GH32_Inu-like"/>
    <property type="match status" value="1"/>
</dbReference>
<reference evidence="8 9" key="1">
    <citation type="submission" date="2009-02" db="EMBL/GenBank/DDBJ databases">
        <title>Annotation of Streptomyces hygroscopicus strain ATCC 53653.</title>
        <authorList>
            <consortium name="The Broad Institute Genome Sequencing Platform"/>
            <consortium name="Broad Institute Microbial Sequencing Center"/>
            <person name="Fischbach M."/>
            <person name="Godfrey P."/>
            <person name="Ward D."/>
            <person name="Young S."/>
            <person name="Zeng Q."/>
            <person name="Koehrsen M."/>
            <person name="Alvarado L."/>
            <person name="Berlin A.M."/>
            <person name="Bochicchio J."/>
            <person name="Borenstein D."/>
            <person name="Chapman S.B."/>
            <person name="Chen Z."/>
            <person name="Engels R."/>
            <person name="Freedman E."/>
            <person name="Gellesch M."/>
            <person name="Goldberg J."/>
            <person name="Griggs A."/>
            <person name="Gujja S."/>
            <person name="Heilman E.R."/>
            <person name="Heiman D.I."/>
            <person name="Hepburn T.A."/>
            <person name="Howarth C."/>
            <person name="Jen D."/>
            <person name="Larson L."/>
            <person name="Lewis B."/>
            <person name="Mehta T."/>
            <person name="Park D."/>
            <person name="Pearson M."/>
            <person name="Richards J."/>
            <person name="Roberts A."/>
            <person name="Saif S."/>
            <person name="Shea T.D."/>
            <person name="Shenoy N."/>
            <person name="Sisk P."/>
            <person name="Stolte C."/>
            <person name="Sykes S.N."/>
            <person name="Thomson T."/>
            <person name="Walk T."/>
            <person name="White J."/>
            <person name="Yandava C."/>
            <person name="Straight P."/>
            <person name="Clardy J."/>
            <person name="Hung D."/>
            <person name="Kolter R."/>
            <person name="Mekalanos J."/>
            <person name="Walker S."/>
            <person name="Walsh C.T."/>
            <person name="Wieland-Brown L.C."/>
            <person name="Haas B."/>
            <person name="Nusbaum C."/>
            <person name="Birren B."/>
        </authorList>
    </citation>
    <scope>NUCLEOTIDE SEQUENCE [LARGE SCALE GENOMIC DNA]</scope>
    <source>
        <strain evidence="8 9">ATCC 53653</strain>
    </source>
</reference>
<accession>D9WTA8</accession>
<keyword evidence="3 4" id="KW-0326">Glycosidase</keyword>
<dbReference type="InterPro" id="IPR013189">
    <property type="entry name" value="Glyco_hydro_32_C"/>
</dbReference>
<dbReference type="PANTHER" id="PTHR42800">
    <property type="entry name" value="EXOINULINASE INUD (AFU_ORTHOLOGUE AFUA_5G00480)"/>
    <property type="match status" value="1"/>
</dbReference>
<dbReference type="InterPro" id="IPR023296">
    <property type="entry name" value="Glyco_hydro_beta-prop_sf"/>
</dbReference>
<dbReference type="SMART" id="SM00640">
    <property type="entry name" value="Glyco_32"/>
    <property type="match status" value="1"/>
</dbReference>
<keyword evidence="9" id="KW-1185">Reference proteome</keyword>
<gene>
    <name evidence="8" type="ORF">SSOG_06043</name>
</gene>
<keyword evidence="2 4" id="KW-0378">Hydrolase</keyword>
<dbReference type="Pfam" id="PF08244">
    <property type="entry name" value="Glyco_hydro_32C"/>
    <property type="match status" value="1"/>
</dbReference>
<dbReference type="STRING" id="457427.SSOG_06043"/>
<feature type="domain" description="Glycosyl hydrolase family 32 N-terminal" evidence="6">
    <location>
        <begin position="101"/>
        <end position="403"/>
    </location>
</feature>
<dbReference type="GO" id="GO:0004575">
    <property type="term" value="F:sucrose alpha-glucosidase activity"/>
    <property type="evidence" value="ECO:0007669"/>
    <property type="project" value="TreeGrafter"/>
</dbReference>
<evidence type="ECO:0000256" key="1">
    <source>
        <dbReference type="ARBA" id="ARBA00009902"/>
    </source>
</evidence>
<dbReference type="PANTHER" id="PTHR42800:SF1">
    <property type="entry name" value="EXOINULINASE INUD (AFU_ORTHOLOGUE AFUA_5G00480)"/>
    <property type="match status" value="1"/>
</dbReference>
<name>D9WTA8_9ACTN</name>
<proteinExistence type="inferred from homology"/>
<organism evidence="8 9">
    <name type="scientific">Streptomyces himastatinicus ATCC 53653</name>
    <dbReference type="NCBI Taxonomy" id="457427"/>
    <lineage>
        <taxon>Bacteria</taxon>
        <taxon>Bacillati</taxon>
        <taxon>Actinomycetota</taxon>
        <taxon>Actinomycetes</taxon>
        <taxon>Kitasatosporales</taxon>
        <taxon>Streptomycetaceae</taxon>
        <taxon>Streptomyces</taxon>
        <taxon>Streptomyces violaceusniger group</taxon>
    </lineage>
</organism>
<dbReference type="EMBL" id="GG657754">
    <property type="protein sequence ID" value="EFL26329.1"/>
    <property type="molecule type" value="Genomic_DNA"/>
</dbReference>
<evidence type="ECO:0000256" key="5">
    <source>
        <dbReference type="SAM" id="MobiDB-lite"/>
    </source>
</evidence>
<dbReference type="InterPro" id="IPR001362">
    <property type="entry name" value="Glyco_hydro_32"/>
</dbReference>
<evidence type="ECO:0000256" key="3">
    <source>
        <dbReference type="ARBA" id="ARBA00023295"/>
    </source>
</evidence>
<comment type="similarity">
    <text evidence="1 4">Belongs to the glycosyl hydrolase 32 family.</text>
</comment>
<dbReference type="GO" id="GO:0005987">
    <property type="term" value="P:sucrose catabolic process"/>
    <property type="evidence" value="ECO:0007669"/>
    <property type="project" value="TreeGrafter"/>
</dbReference>
<evidence type="ECO:0000259" key="7">
    <source>
        <dbReference type="Pfam" id="PF08244"/>
    </source>
</evidence>
<evidence type="ECO:0000259" key="6">
    <source>
        <dbReference type="Pfam" id="PF00251"/>
    </source>
</evidence>
<dbReference type="AlphaFoldDB" id="D9WTA8"/>
<dbReference type="HOGENOM" id="CLU_001528_3_2_11"/>
<dbReference type="Proteomes" id="UP000003963">
    <property type="component" value="Unassembled WGS sequence"/>
</dbReference>
<feature type="region of interest" description="Disordered" evidence="5">
    <location>
        <begin position="20"/>
        <end position="54"/>
    </location>
</feature>
<evidence type="ECO:0000256" key="2">
    <source>
        <dbReference type="ARBA" id="ARBA00022801"/>
    </source>
</evidence>
<dbReference type="Pfam" id="PF00251">
    <property type="entry name" value="Glyco_hydro_32N"/>
    <property type="match status" value="1"/>
</dbReference>
<evidence type="ECO:0000313" key="9">
    <source>
        <dbReference type="Proteomes" id="UP000003963"/>
    </source>
</evidence>
<dbReference type="Gene3D" id="2.115.10.20">
    <property type="entry name" value="Glycosyl hydrolase domain, family 43"/>
    <property type="match status" value="1"/>
</dbReference>
<protein>
    <submittedName>
        <fullName evidence="8">Putative glycosyl hydrolase family 32 protein</fullName>
    </submittedName>
</protein>
<feature type="domain" description="Glycosyl hydrolase family 32 C-terminal" evidence="7">
    <location>
        <begin position="431"/>
        <end position="564"/>
    </location>
</feature>
<dbReference type="SUPFAM" id="SSF49899">
    <property type="entry name" value="Concanavalin A-like lectins/glucanases"/>
    <property type="match status" value="1"/>
</dbReference>
<dbReference type="Gene3D" id="2.60.120.560">
    <property type="entry name" value="Exo-inulinase, domain 1"/>
    <property type="match status" value="1"/>
</dbReference>
<dbReference type="SUPFAM" id="SSF75005">
    <property type="entry name" value="Arabinanase/levansucrase/invertase"/>
    <property type="match status" value="1"/>
</dbReference>
<dbReference type="InterPro" id="IPR006311">
    <property type="entry name" value="TAT_signal"/>
</dbReference>
<evidence type="ECO:0000313" key="8">
    <source>
        <dbReference type="EMBL" id="EFL26329.1"/>
    </source>
</evidence>
<dbReference type="InterPro" id="IPR013148">
    <property type="entry name" value="Glyco_hydro_32_N"/>
</dbReference>
<dbReference type="InterPro" id="IPR013320">
    <property type="entry name" value="ConA-like_dom_sf"/>
</dbReference>
<dbReference type="GO" id="GO:0005737">
    <property type="term" value="C:cytoplasm"/>
    <property type="evidence" value="ECO:0007669"/>
    <property type="project" value="TreeGrafter"/>
</dbReference>